<dbReference type="EMBL" id="CP128986">
    <property type="protein sequence ID" value="WOC14089.1"/>
    <property type="molecule type" value="Genomic_DNA"/>
</dbReference>
<evidence type="ECO:0000313" key="2">
    <source>
        <dbReference type="EMBL" id="WOC14089.1"/>
    </source>
</evidence>
<organism evidence="2">
    <name type="scientific">Gordonia sp. MP11Mi</name>
    <dbReference type="NCBI Taxonomy" id="3022769"/>
    <lineage>
        <taxon>Bacteria</taxon>
        <taxon>Bacillati</taxon>
        <taxon>Actinomycetota</taxon>
        <taxon>Actinomycetes</taxon>
        <taxon>Mycobacteriales</taxon>
        <taxon>Gordoniaceae</taxon>
        <taxon>Gordonia</taxon>
    </lineage>
</organism>
<name>A0AA97CYF3_9ACTN</name>
<dbReference type="SUPFAM" id="SSF55469">
    <property type="entry name" value="FMN-dependent nitroreductase-like"/>
    <property type="match status" value="1"/>
</dbReference>
<dbReference type="InterPro" id="IPR052544">
    <property type="entry name" value="Bacteriocin_Proc_Enz"/>
</dbReference>
<dbReference type="RefSeq" id="WP_420039855.1">
    <property type="nucleotide sequence ID" value="NZ_CP128986.1"/>
</dbReference>
<dbReference type="Gene3D" id="3.40.109.10">
    <property type="entry name" value="NADH Oxidase"/>
    <property type="match status" value="1"/>
</dbReference>
<evidence type="ECO:0000259" key="1">
    <source>
        <dbReference type="Pfam" id="PF00881"/>
    </source>
</evidence>
<feature type="domain" description="Nitroreductase" evidence="1">
    <location>
        <begin position="14"/>
        <end position="193"/>
    </location>
</feature>
<dbReference type="InterPro" id="IPR000415">
    <property type="entry name" value="Nitroreductase-like"/>
</dbReference>
<proteinExistence type="predicted"/>
<dbReference type="CDD" id="cd02142">
    <property type="entry name" value="McbC_SagB-like_oxidoreductase"/>
    <property type="match status" value="1"/>
</dbReference>
<reference evidence="2" key="1">
    <citation type="submission" date="2023-06" db="EMBL/GenBank/DDBJ databases">
        <title>Gordonia sp. nov. and Pseudochrobactrum sp. nov., two species isolated from the burying beetle Nicrophorus vespilloides.</title>
        <authorList>
            <person name="Poehlein A."/>
            <person name="Guzman J."/>
            <person name="Daniel R."/>
            <person name="Vilcinskas A."/>
        </authorList>
    </citation>
    <scope>NUCLEOTIDE SEQUENCE</scope>
    <source>
        <strain evidence="2">MP11Mi</strain>
    </source>
</reference>
<accession>A0AA97CYF3</accession>
<protein>
    <recommendedName>
        <fullName evidence="1">Nitroreductase domain-containing protein</fullName>
    </recommendedName>
</protein>
<gene>
    <name evidence="2" type="ORF">MP11Mi_32020</name>
</gene>
<dbReference type="Pfam" id="PF00881">
    <property type="entry name" value="Nitroreductase"/>
    <property type="match status" value="1"/>
</dbReference>
<dbReference type="GO" id="GO:0016491">
    <property type="term" value="F:oxidoreductase activity"/>
    <property type="evidence" value="ECO:0007669"/>
    <property type="project" value="InterPro"/>
</dbReference>
<dbReference type="PANTHER" id="PTHR43745:SF2">
    <property type="entry name" value="NITROREDUCTASE MJ1384-RELATED"/>
    <property type="match status" value="1"/>
</dbReference>
<dbReference type="AlphaFoldDB" id="A0AA97CYF3"/>
<sequence length="198" mass="20735">MTGPIRSGLGALLDRRRSTKAYRPTPIDSAAVHGLIATVEGAGRDGRRGYGSAHARYGVHVTVITRAVAGLTAAAYRYDRALDELVTVVDGDFLAAVAGATLDADWLAHCPAALVLSADIAAADDAFVDQGHHRGTRFCWIETGLIAQNVYLWAAENDFGTVLLGGLDDAAMAAAAVRLIPPEQTITAVMPIGVPTSR</sequence>
<dbReference type="InterPro" id="IPR029479">
    <property type="entry name" value="Nitroreductase"/>
</dbReference>
<dbReference type="PANTHER" id="PTHR43745">
    <property type="entry name" value="NITROREDUCTASE MJ1384-RELATED"/>
    <property type="match status" value="1"/>
</dbReference>